<gene>
    <name evidence="2" type="ORF">ANN_03429</name>
</gene>
<organism evidence="2 3">
    <name type="scientific">Periplaneta americana</name>
    <name type="common">American cockroach</name>
    <name type="synonym">Blatta americana</name>
    <dbReference type="NCBI Taxonomy" id="6978"/>
    <lineage>
        <taxon>Eukaryota</taxon>
        <taxon>Metazoa</taxon>
        <taxon>Ecdysozoa</taxon>
        <taxon>Arthropoda</taxon>
        <taxon>Hexapoda</taxon>
        <taxon>Insecta</taxon>
        <taxon>Pterygota</taxon>
        <taxon>Neoptera</taxon>
        <taxon>Polyneoptera</taxon>
        <taxon>Dictyoptera</taxon>
        <taxon>Blattodea</taxon>
        <taxon>Blattoidea</taxon>
        <taxon>Blattidae</taxon>
        <taxon>Blattinae</taxon>
        <taxon>Periplaneta</taxon>
    </lineage>
</organism>
<sequence>MAGLCEGGNEPPGSLKATIAILYKRASQSDRTFQLEGITDAVLDSLVINPADENSDDSDLEGITPLSLSD</sequence>
<evidence type="ECO:0000313" key="2">
    <source>
        <dbReference type="EMBL" id="KAJ4451945.1"/>
    </source>
</evidence>
<accession>A0ABQ8TZ32</accession>
<evidence type="ECO:0000313" key="3">
    <source>
        <dbReference type="Proteomes" id="UP001148838"/>
    </source>
</evidence>
<evidence type="ECO:0000256" key="1">
    <source>
        <dbReference type="SAM" id="MobiDB-lite"/>
    </source>
</evidence>
<dbReference type="EMBL" id="JAJSOF020000001">
    <property type="protein sequence ID" value="KAJ4451945.1"/>
    <property type="molecule type" value="Genomic_DNA"/>
</dbReference>
<dbReference type="Proteomes" id="UP001148838">
    <property type="component" value="Unassembled WGS sequence"/>
</dbReference>
<protein>
    <submittedName>
        <fullName evidence="2">Uncharacterized protein</fullName>
    </submittedName>
</protein>
<reference evidence="2 3" key="1">
    <citation type="journal article" date="2022" name="Allergy">
        <title>Genome assembly and annotation of Periplaneta americana reveal a comprehensive cockroach allergen profile.</title>
        <authorList>
            <person name="Wang L."/>
            <person name="Xiong Q."/>
            <person name="Saelim N."/>
            <person name="Wang L."/>
            <person name="Nong W."/>
            <person name="Wan A.T."/>
            <person name="Shi M."/>
            <person name="Liu X."/>
            <person name="Cao Q."/>
            <person name="Hui J.H.L."/>
            <person name="Sookrung N."/>
            <person name="Leung T.F."/>
            <person name="Tungtrongchitr A."/>
            <person name="Tsui S.K.W."/>
        </authorList>
    </citation>
    <scope>NUCLEOTIDE SEQUENCE [LARGE SCALE GENOMIC DNA]</scope>
    <source>
        <strain evidence="2">PWHHKU_190912</strain>
    </source>
</reference>
<feature type="region of interest" description="Disordered" evidence="1">
    <location>
        <begin position="50"/>
        <end position="70"/>
    </location>
</feature>
<comment type="caution">
    <text evidence="2">The sequence shown here is derived from an EMBL/GenBank/DDBJ whole genome shotgun (WGS) entry which is preliminary data.</text>
</comment>
<keyword evidence="3" id="KW-1185">Reference proteome</keyword>
<name>A0ABQ8TZ32_PERAM</name>
<proteinExistence type="predicted"/>